<organism evidence="1 2">
    <name type="scientific">Candidatus Falkowbacteria bacterium RBG_13_39_14</name>
    <dbReference type="NCBI Taxonomy" id="1797985"/>
    <lineage>
        <taxon>Bacteria</taxon>
        <taxon>Candidatus Falkowiibacteriota</taxon>
    </lineage>
</organism>
<evidence type="ECO:0008006" key="3">
    <source>
        <dbReference type="Google" id="ProtNLM"/>
    </source>
</evidence>
<dbReference type="AlphaFoldDB" id="A0A1F5S8B2"/>
<accession>A0A1F5S8B2</accession>
<protein>
    <recommendedName>
        <fullName evidence="3">Lactamase</fullName>
    </recommendedName>
</protein>
<dbReference type="Gene3D" id="3.60.15.10">
    <property type="entry name" value="Ribonuclease Z/Hydroxyacylglutathione hydrolase-like"/>
    <property type="match status" value="1"/>
</dbReference>
<dbReference type="PANTHER" id="PTHR42967">
    <property type="entry name" value="METAL DEPENDENT HYDROLASE"/>
    <property type="match status" value="1"/>
</dbReference>
<dbReference type="InterPro" id="IPR036866">
    <property type="entry name" value="RibonucZ/Hydroxyglut_hydro"/>
</dbReference>
<dbReference type="EMBL" id="MFFS01000013">
    <property type="protein sequence ID" value="OGF22792.1"/>
    <property type="molecule type" value="Genomic_DNA"/>
</dbReference>
<reference evidence="1 2" key="1">
    <citation type="journal article" date="2016" name="Nat. Commun.">
        <title>Thousands of microbial genomes shed light on interconnected biogeochemical processes in an aquifer system.</title>
        <authorList>
            <person name="Anantharaman K."/>
            <person name="Brown C.T."/>
            <person name="Hug L.A."/>
            <person name="Sharon I."/>
            <person name="Castelle C.J."/>
            <person name="Probst A.J."/>
            <person name="Thomas B.C."/>
            <person name="Singh A."/>
            <person name="Wilkins M.J."/>
            <person name="Karaoz U."/>
            <person name="Brodie E.L."/>
            <person name="Williams K.H."/>
            <person name="Hubbard S.S."/>
            <person name="Banfield J.F."/>
        </authorList>
    </citation>
    <scope>NUCLEOTIDE SEQUENCE [LARGE SCALE GENOMIC DNA]</scope>
</reference>
<evidence type="ECO:0000313" key="2">
    <source>
        <dbReference type="Proteomes" id="UP000178323"/>
    </source>
</evidence>
<dbReference type="Pfam" id="PF13483">
    <property type="entry name" value="Lactamase_B_3"/>
    <property type="match status" value="1"/>
</dbReference>
<dbReference type="SUPFAM" id="SSF56281">
    <property type="entry name" value="Metallo-hydrolase/oxidoreductase"/>
    <property type="match status" value="1"/>
</dbReference>
<feature type="non-terminal residue" evidence="1">
    <location>
        <position position="1"/>
    </location>
</feature>
<dbReference type="PANTHER" id="PTHR42967:SF1">
    <property type="entry name" value="MBL FOLD METALLO-HYDROLASE"/>
    <property type="match status" value="1"/>
</dbReference>
<comment type="caution">
    <text evidence="1">The sequence shown here is derived from an EMBL/GenBank/DDBJ whole genome shotgun (WGS) entry which is preliminary data.</text>
</comment>
<evidence type="ECO:0000313" key="1">
    <source>
        <dbReference type="EMBL" id="OGF22792.1"/>
    </source>
</evidence>
<sequence length="200" mass="21874">ENPAVLITDPFNQDYGLKVPKMTADIVTVSHFHKDHANTSDVKGIDAVAPFVINLPGEYEIKGVLIYGIPSYHDKKMGAERGDNTIFRIEMDGISFAHLGDLGHILPSETLEKLEGVDILLVPIGGVYTINAKEASEIISQIEPRIVIPMHYKVKGLSLDIDPADPFLKEMGAGKTEITNKLKISKKDLPQGTMQVVVMG</sequence>
<proteinExistence type="predicted"/>
<gene>
    <name evidence="1" type="ORF">A2Y83_03925</name>
</gene>
<name>A0A1F5S8B2_9BACT</name>
<dbReference type="Proteomes" id="UP000178323">
    <property type="component" value="Unassembled WGS sequence"/>
</dbReference>